<keyword evidence="11" id="KW-1185">Reference proteome</keyword>
<feature type="transmembrane region" description="Helical" evidence="9">
    <location>
        <begin position="32"/>
        <end position="50"/>
    </location>
</feature>
<dbReference type="PANTHER" id="PTHR34295:SF4">
    <property type="entry name" value="BIOTIN TRANSPORTER BIOY-RELATED"/>
    <property type="match status" value="1"/>
</dbReference>
<dbReference type="KEGG" id="vne:CFK40_20185"/>
<evidence type="ECO:0000313" key="10">
    <source>
        <dbReference type="EMBL" id="ASN07155.1"/>
    </source>
</evidence>
<evidence type="ECO:0000256" key="1">
    <source>
        <dbReference type="ARBA" id="ARBA00004651"/>
    </source>
</evidence>
<dbReference type="AlphaFoldDB" id="A0A221MHP4"/>
<feature type="transmembrane region" description="Helical" evidence="9">
    <location>
        <begin position="86"/>
        <end position="103"/>
    </location>
</feature>
<organism evidence="10 11">
    <name type="scientific">Virgibacillus necropolis</name>
    <dbReference type="NCBI Taxonomy" id="163877"/>
    <lineage>
        <taxon>Bacteria</taxon>
        <taxon>Bacillati</taxon>
        <taxon>Bacillota</taxon>
        <taxon>Bacilli</taxon>
        <taxon>Bacillales</taxon>
        <taxon>Bacillaceae</taxon>
        <taxon>Virgibacillus</taxon>
    </lineage>
</organism>
<feature type="transmembrane region" description="Helical" evidence="9">
    <location>
        <begin position="57"/>
        <end position="74"/>
    </location>
</feature>
<keyword evidence="7 8" id="KW-0472">Membrane</keyword>
<evidence type="ECO:0000256" key="2">
    <source>
        <dbReference type="ARBA" id="ARBA00010692"/>
    </source>
</evidence>
<dbReference type="InterPro" id="IPR003784">
    <property type="entry name" value="BioY"/>
</dbReference>
<dbReference type="GO" id="GO:0015225">
    <property type="term" value="F:biotin transmembrane transporter activity"/>
    <property type="evidence" value="ECO:0007669"/>
    <property type="project" value="UniProtKB-UniRule"/>
</dbReference>
<keyword evidence="5 9" id="KW-0812">Transmembrane</keyword>
<dbReference type="PANTHER" id="PTHR34295">
    <property type="entry name" value="BIOTIN TRANSPORTER BIOY"/>
    <property type="match status" value="1"/>
</dbReference>
<evidence type="ECO:0000256" key="4">
    <source>
        <dbReference type="ARBA" id="ARBA00022475"/>
    </source>
</evidence>
<evidence type="ECO:0000256" key="6">
    <source>
        <dbReference type="ARBA" id="ARBA00022989"/>
    </source>
</evidence>
<evidence type="ECO:0000256" key="5">
    <source>
        <dbReference type="ARBA" id="ARBA00022692"/>
    </source>
</evidence>
<evidence type="ECO:0000256" key="8">
    <source>
        <dbReference type="PIRNR" id="PIRNR016661"/>
    </source>
</evidence>
<sequence>MKLLDMMYISLFAAIIGILGFFPPILLPVIPVPITLQTLGVMLAGGVLGARRAGLSLLLFTLLVAVGVPLLSGGRAGLGVLFGPGGGYILSWPLAAWTIGYCVEKSWSTLKLWKIITFNVVGGIIVIYVCGITFLSVVGNLPWLATAFTSLVFLPGDLIKAFIAGIITLKICRTYPLIKKFQQAA</sequence>
<accession>A0A221MHP4</accession>
<dbReference type="EMBL" id="CP022437">
    <property type="protein sequence ID" value="ASN07155.1"/>
    <property type="molecule type" value="Genomic_DNA"/>
</dbReference>
<feature type="transmembrane region" description="Helical" evidence="9">
    <location>
        <begin position="7"/>
        <end position="26"/>
    </location>
</feature>
<protein>
    <recommendedName>
        <fullName evidence="8">Biotin transporter</fullName>
    </recommendedName>
</protein>
<evidence type="ECO:0000256" key="9">
    <source>
        <dbReference type="SAM" id="Phobius"/>
    </source>
</evidence>
<dbReference type="Proteomes" id="UP000204391">
    <property type="component" value="Chromosome"/>
</dbReference>
<name>A0A221MHP4_9BACI</name>
<proteinExistence type="inferred from homology"/>
<dbReference type="OrthoDB" id="9803495at2"/>
<feature type="transmembrane region" description="Helical" evidence="9">
    <location>
        <begin position="115"/>
        <end position="137"/>
    </location>
</feature>
<comment type="subcellular location">
    <subcellularLocation>
        <location evidence="1 8">Cell membrane</location>
        <topology evidence="1 8">Multi-pass membrane protein</topology>
    </subcellularLocation>
</comment>
<dbReference type="GO" id="GO:0005886">
    <property type="term" value="C:plasma membrane"/>
    <property type="evidence" value="ECO:0007669"/>
    <property type="project" value="UniProtKB-SubCell"/>
</dbReference>
<dbReference type="PIRSF" id="PIRSF016661">
    <property type="entry name" value="BioY"/>
    <property type="match status" value="1"/>
</dbReference>
<keyword evidence="3 8" id="KW-0813">Transport</keyword>
<dbReference type="Gene3D" id="1.10.1760.20">
    <property type="match status" value="1"/>
</dbReference>
<evidence type="ECO:0000256" key="3">
    <source>
        <dbReference type="ARBA" id="ARBA00022448"/>
    </source>
</evidence>
<reference evidence="10 11" key="1">
    <citation type="journal article" date="2003" name="Int. J. Syst. Evol. Microbiol.">
        <title>Virgibacillus carmonensis sp. nov., Virgibacillus necropolis sp. nov. and Virgibacillus picturae sp. nov., three novel species isolated from deteriorated mural paintings, transfer of the species of the genus salibacillus to Virgibacillus, as Virgibacillus marismortui comb. nov. and Virgibacillus salexigens comb. nov., and emended description of the genus Virgibacillus.</title>
        <authorList>
            <person name="Heyrman J."/>
            <person name="Logan N.A."/>
            <person name="Busse H.J."/>
            <person name="Balcaen A."/>
            <person name="Lebbe L."/>
            <person name="Rodriguez-Diaz M."/>
            <person name="Swings J."/>
            <person name="De Vos P."/>
        </authorList>
    </citation>
    <scope>NUCLEOTIDE SEQUENCE [LARGE SCALE GENOMIC DNA]</scope>
    <source>
        <strain evidence="10 11">LMG 19488</strain>
    </source>
</reference>
<evidence type="ECO:0000256" key="7">
    <source>
        <dbReference type="ARBA" id="ARBA00023136"/>
    </source>
</evidence>
<comment type="similarity">
    <text evidence="2 8">Belongs to the BioY family.</text>
</comment>
<evidence type="ECO:0000313" key="11">
    <source>
        <dbReference type="Proteomes" id="UP000204391"/>
    </source>
</evidence>
<dbReference type="Pfam" id="PF02632">
    <property type="entry name" value="BioY"/>
    <property type="match status" value="1"/>
</dbReference>
<keyword evidence="4 8" id="KW-1003">Cell membrane</keyword>
<dbReference type="RefSeq" id="WP_089534149.1">
    <property type="nucleotide sequence ID" value="NZ_CP022437.1"/>
</dbReference>
<keyword evidence="6 9" id="KW-1133">Transmembrane helix</keyword>
<gene>
    <name evidence="10" type="ORF">CFK40_20185</name>
</gene>
<feature type="transmembrane region" description="Helical" evidence="9">
    <location>
        <begin position="143"/>
        <end position="169"/>
    </location>
</feature>